<feature type="transmembrane region" description="Helical" evidence="2">
    <location>
        <begin position="6"/>
        <end position="29"/>
    </location>
</feature>
<sequence length="535" mass="59163">MGATNPAVVGWVLGSVGLLLLALGTVVYGRKRNAMRKRKAPSFAQGQTQTHEKSGSSEKDKEYGTLRTLAGRSRTDNLKANLNLYCKGRGCSWKVESPLPLILGSSGGVAEEFEKVNLSYTLQTQRLTGESHLALALESDMNMDMDKDSFTDSHSSAYTLPFIETPSDVRRNRRQYSNDNADANSVSDDEGLDHSDIDSFTIVWDDEEYEEFLTEDRRALEEVLSLTNTLPDRVPEKPSTLLLSNDDFEQVSVDSLVALRAKHETFHAVHAIRTRGRVIPASSPPNPGESLRKQITRAFYDEMKLSENRGITTGHGRRICWQEKQTLTGNAASAAAVATTTANTASFKRKRIFLQYQVPLYQDGVDTARVTQIHPLRIGSFRLIAVYYTLAKVSPGLFSLRPPNPLRRLQAALQSGLDFILGYVLLPCASPTDAQALRSLVLKFAGHPNQLRYSKTSPDPLPLVSTFSGEACTFGQDSPLNGWSSQLTQHDELKGKITFVPSFFMDPNSFNEFVDGGVMDGDFNWNGAWPVTSPK</sequence>
<keyword evidence="2" id="KW-0472">Membrane</keyword>
<evidence type="ECO:0000313" key="4">
    <source>
        <dbReference type="Proteomes" id="UP000559256"/>
    </source>
</evidence>
<organism evidence="3 4">
    <name type="scientific">Tetrapyrgos nigripes</name>
    <dbReference type="NCBI Taxonomy" id="182062"/>
    <lineage>
        <taxon>Eukaryota</taxon>
        <taxon>Fungi</taxon>
        <taxon>Dikarya</taxon>
        <taxon>Basidiomycota</taxon>
        <taxon>Agaricomycotina</taxon>
        <taxon>Agaricomycetes</taxon>
        <taxon>Agaricomycetidae</taxon>
        <taxon>Agaricales</taxon>
        <taxon>Marasmiineae</taxon>
        <taxon>Marasmiaceae</taxon>
        <taxon>Tetrapyrgos</taxon>
    </lineage>
</organism>
<comment type="caution">
    <text evidence="3">The sequence shown here is derived from an EMBL/GenBank/DDBJ whole genome shotgun (WGS) entry which is preliminary data.</text>
</comment>
<dbReference type="Proteomes" id="UP000559256">
    <property type="component" value="Unassembled WGS sequence"/>
</dbReference>
<keyword evidence="4" id="KW-1185">Reference proteome</keyword>
<evidence type="ECO:0000313" key="3">
    <source>
        <dbReference type="EMBL" id="KAF5333795.1"/>
    </source>
</evidence>
<gene>
    <name evidence="3" type="ORF">D9758_015261</name>
</gene>
<accession>A0A8H5C268</accession>
<feature type="compositionally biased region" description="Basic and acidic residues" evidence="1">
    <location>
        <begin position="50"/>
        <end position="62"/>
    </location>
</feature>
<keyword evidence="2" id="KW-1133">Transmembrane helix</keyword>
<dbReference type="InterPro" id="IPR005197">
    <property type="entry name" value="Glyco_hydro_71"/>
</dbReference>
<dbReference type="AlphaFoldDB" id="A0A8H5C268"/>
<keyword evidence="2" id="KW-0812">Transmembrane</keyword>
<dbReference type="GO" id="GO:0051118">
    <property type="term" value="F:glucan endo-1,3-alpha-glucosidase activity"/>
    <property type="evidence" value="ECO:0007669"/>
    <property type="project" value="InterPro"/>
</dbReference>
<proteinExistence type="predicted"/>
<reference evidence="3 4" key="1">
    <citation type="journal article" date="2020" name="ISME J.">
        <title>Uncovering the hidden diversity of litter-decomposition mechanisms in mushroom-forming fungi.</title>
        <authorList>
            <person name="Floudas D."/>
            <person name="Bentzer J."/>
            <person name="Ahren D."/>
            <person name="Johansson T."/>
            <person name="Persson P."/>
            <person name="Tunlid A."/>
        </authorList>
    </citation>
    <scope>NUCLEOTIDE SEQUENCE [LARGE SCALE GENOMIC DNA]</scope>
    <source>
        <strain evidence="3 4">CBS 291.85</strain>
    </source>
</reference>
<name>A0A8H5C268_9AGAR</name>
<evidence type="ECO:0000256" key="2">
    <source>
        <dbReference type="SAM" id="Phobius"/>
    </source>
</evidence>
<dbReference type="OrthoDB" id="3029766at2759"/>
<evidence type="ECO:0000256" key="1">
    <source>
        <dbReference type="SAM" id="MobiDB-lite"/>
    </source>
</evidence>
<dbReference type="Pfam" id="PF03659">
    <property type="entry name" value="Glyco_hydro_71"/>
    <property type="match status" value="1"/>
</dbReference>
<feature type="region of interest" description="Disordered" evidence="1">
    <location>
        <begin position="37"/>
        <end position="62"/>
    </location>
</feature>
<dbReference type="EMBL" id="JAACJM010000285">
    <property type="protein sequence ID" value="KAF5333795.1"/>
    <property type="molecule type" value="Genomic_DNA"/>
</dbReference>
<protein>
    <submittedName>
        <fullName evidence="3">Uncharacterized protein</fullName>
    </submittedName>
</protein>